<dbReference type="Pfam" id="PF09346">
    <property type="entry name" value="SMI1_KNR4"/>
    <property type="match status" value="1"/>
</dbReference>
<gene>
    <name evidence="3" type="ORF">SAMN05216469_112132</name>
</gene>
<evidence type="ECO:0000313" key="4">
    <source>
        <dbReference type="Proteomes" id="UP000186015"/>
    </source>
</evidence>
<dbReference type="AlphaFoldDB" id="A0A1H7MT21"/>
<dbReference type="OrthoDB" id="119498at2"/>
<evidence type="ECO:0000256" key="1">
    <source>
        <dbReference type="ARBA" id="ARBA00022679"/>
    </source>
</evidence>
<dbReference type="PANTHER" id="PTHR13947:SF37">
    <property type="entry name" value="LD18367P"/>
    <property type="match status" value="1"/>
</dbReference>
<reference evidence="3 4" key="1">
    <citation type="submission" date="2016-10" db="EMBL/GenBank/DDBJ databases">
        <authorList>
            <person name="de Groot N.N."/>
        </authorList>
    </citation>
    <scope>NUCLEOTIDE SEQUENCE [LARGE SCALE GENOMIC DNA]</scope>
    <source>
        <strain evidence="3 4">KH2T6</strain>
    </source>
</reference>
<proteinExistence type="predicted"/>
<dbReference type="InterPro" id="IPR016181">
    <property type="entry name" value="Acyl_CoA_acyltransferase"/>
</dbReference>
<dbReference type="Proteomes" id="UP000186015">
    <property type="component" value="Unassembled WGS sequence"/>
</dbReference>
<dbReference type="Pfam" id="PF00583">
    <property type="entry name" value="Acetyltransf_1"/>
    <property type="match status" value="1"/>
</dbReference>
<dbReference type="InterPro" id="IPR037883">
    <property type="entry name" value="Knr4/Smi1-like_sf"/>
</dbReference>
<feature type="domain" description="N-acetyltransferase" evidence="2">
    <location>
        <begin position="215"/>
        <end position="352"/>
    </location>
</feature>
<protein>
    <submittedName>
        <fullName evidence="3">Ribosomal protein S18 acetylase RimI</fullName>
    </submittedName>
</protein>
<evidence type="ECO:0000313" key="3">
    <source>
        <dbReference type="EMBL" id="SEL14199.1"/>
    </source>
</evidence>
<dbReference type="GO" id="GO:0008080">
    <property type="term" value="F:N-acetyltransferase activity"/>
    <property type="evidence" value="ECO:0007669"/>
    <property type="project" value="InterPro"/>
</dbReference>
<keyword evidence="3" id="KW-0687">Ribonucleoprotein</keyword>
<dbReference type="InterPro" id="IPR050769">
    <property type="entry name" value="NAT_camello-type"/>
</dbReference>
<dbReference type="Gene3D" id="3.40.630.30">
    <property type="match status" value="1"/>
</dbReference>
<keyword evidence="1" id="KW-0808">Transferase</keyword>
<dbReference type="SMART" id="SM00860">
    <property type="entry name" value="SMI1_KNR4"/>
    <property type="match status" value="1"/>
</dbReference>
<dbReference type="PROSITE" id="PS51186">
    <property type="entry name" value="GNAT"/>
    <property type="match status" value="1"/>
</dbReference>
<dbReference type="GO" id="GO:0005840">
    <property type="term" value="C:ribosome"/>
    <property type="evidence" value="ECO:0007669"/>
    <property type="project" value="UniProtKB-KW"/>
</dbReference>
<keyword evidence="3" id="KW-0689">Ribosomal protein</keyword>
<evidence type="ECO:0000259" key="2">
    <source>
        <dbReference type="PROSITE" id="PS51186"/>
    </source>
</evidence>
<dbReference type="PANTHER" id="PTHR13947">
    <property type="entry name" value="GNAT FAMILY N-ACETYLTRANSFERASE"/>
    <property type="match status" value="1"/>
</dbReference>
<organism evidence="3 4">
    <name type="scientific">Ruminococcus albus</name>
    <dbReference type="NCBI Taxonomy" id="1264"/>
    <lineage>
        <taxon>Bacteria</taxon>
        <taxon>Bacillati</taxon>
        <taxon>Bacillota</taxon>
        <taxon>Clostridia</taxon>
        <taxon>Eubacteriales</taxon>
        <taxon>Oscillospiraceae</taxon>
        <taxon>Ruminococcus</taxon>
    </lineage>
</organism>
<dbReference type="CDD" id="cd04301">
    <property type="entry name" value="NAT_SF"/>
    <property type="match status" value="1"/>
</dbReference>
<dbReference type="EMBL" id="FOAT01000012">
    <property type="protein sequence ID" value="SEL14199.1"/>
    <property type="molecule type" value="Genomic_DNA"/>
</dbReference>
<dbReference type="RefSeq" id="WP_081350550.1">
    <property type="nucleotide sequence ID" value="NZ_FOAT01000012.1"/>
</dbReference>
<dbReference type="Gene3D" id="3.40.1580.10">
    <property type="entry name" value="SMI1/KNR4-like"/>
    <property type="match status" value="1"/>
</dbReference>
<dbReference type="InterPro" id="IPR018958">
    <property type="entry name" value="Knr4/Smi1-like_dom"/>
</dbReference>
<dbReference type="SUPFAM" id="SSF160631">
    <property type="entry name" value="SMI1/KNR4-like"/>
    <property type="match status" value="1"/>
</dbReference>
<dbReference type="SUPFAM" id="SSF55729">
    <property type="entry name" value="Acyl-CoA N-acyltransferases (Nat)"/>
    <property type="match status" value="1"/>
</dbReference>
<sequence length="352" mass="39093">MDAIAEIRALAEEYAMCGGNERSDGTKFELFAPPATVEQVRAFEQEMHITLPNDFVRYLTELGNGGIGPDYGIWSLDKMRENNPYAPKIGDLLPMIGGGLSAEAWKAFAQEAEAAEDEEPFEQRLVAGGIFISTPGCTMDTLLMCKGAAAGGVVTIDFDFLSYYDKPMERSFSFADWMIEGLHDKIAYRKNGIYINQVTRYNENGLGMAGEKLTDLLIELRIAQLIEEGDVNAATLAPEIRAFYERAFGNGTFRMWIAMSGRNVIGTVGLTLTEKPPYSANPTGKIGVLSSMYIAPEFRRRGIAKCLLGYVIRWARRNGIGTIHITASEQGMKLYESCGFTHNERFMKYDLL</sequence>
<accession>A0A1H7MT21</accession>
<dbReference type="InterPro" id="IPR000182">
    <property type="entry name" value="GNAT_dom"/>
</dbReference>
<name>A0A1H7MT21_RUMAL</name>